<evidence type="ECO:0000313" key="2">
    <source>
        <dbReference type="EMBL" id="KAB0506058.1"/>
    </source>
</evidence>
<evidence type="ECO:0000313" key="4">
    <source>
        <dbReference type="Proteomes" id="UP000182814"/>
    </source>
</evidence>
<protein>
    <submittedName>
        <fullName evidence="3">Uncharacterized protein</fullName>
    </submittedName>
</protein>
<dbReference type="RefSeq" id="WP_053078279.1">
    <property type="nucleotide sequence ID" value="NZ_JYLB01000002.1"/>
</dbReference>
<evidence type="ECO:0000256" key="1">
    <source>
        <dbReference type="SAM" id="MobiDB-lite"/>
    </source>
</evidence>
<dbReference type="AlphaFoldDB" id="A0A1H2BY24"/>
<evidence type="ECO:0000313" key="5">
    <source>
        <dbReference type="Proteomes" id="UP000434925"/>
    </source>
</evidence>
<reference evidence="2 5" key="3">
    <citation type="submission" date="2019-09" db="EMBL/GenBank/DDBJ databases">
        <title>Draft genome sequences of 48 bacterial type strains from the CCUG.</title>
        <authorList>
            <person name="Tunovic T."/>
            <person name="Pineiro-Iglesias B."/>
            <person name="Unosson C."/>
            <person name="Inganas E."/>
            <person name="Ohlen M."/>
            <person name="Cardew S."/>
            <person name="Jensie-Markopoulos S."/>
            <person name="Salva-Serra F."/>
            <person name="Jaen-Luchoro D."/>
            <person name="Karlsson R."/>
            <person name="Svensson-Stadler L."/>
            <person name="Chun J."/>
            <person name="Moore E."/>
        </authorList>
    </citation>
    <scope>NUCLEOTIDE SEQUENCE [LARGE SCALE GENOMIC DNA]</scope>
    <source>
        <strain evidence="2 5">CCUG 51522</strain>
    </source>
</reference>
<gene>
    <name evidence="2" type="ORF">F7R14_08110</name>
    <name evidence="3" type="ORF">SAMN04490191_5691</name>
</gene>
<reference evidence="3" key="1">
    <citation type="submission" date="2016-10" db="EMBL/GenBank/DDBJ databases">
        <authorList>
            <person name="de Groot N.N."/>
        </authorList>
    </citation>
    <scope>NUCLEOTIDE SEQUENCE [LARGE SCALE GENOMIC DNA]</scope>
    <source>
        <strain evidence="3">BS3782</strain>
    </source>
</reference>
<dbReference type="Proteomes" id="UP000434925">
    <property type="component" value="Unassembled WGS sequence"/>
</dbReference>
<reference evidence="4" key="2">
    <citation type="submission" date="2016-10" db="EMBL/GenBank/DDBJ databases">
        <authorList>
            <person name="Varghese N."/>
            <person name="Submissions S."/>
        </authorList>
    </citation>
    <scope>NUCLEOTIDE SEQUENCE [LARGE SCALE GENOMIC DNA]</scope>
    <source>
        <strain evidence="4">BS3782</strain>
    </source>
</reference>
<organism evidence="3 4">
    <name type="scientific">Pseudomonas lini</name>
    <dbReference type="NCBI Taxonomy" id="163011"/>
    <lineage>
        <taxon>Bacteria</taxon>
        <taxon>Pseudomonadati</taxon>
        <taxon>Pseudomonadota</taxon>
        <taxon>Gammaproteobacteria</taxon>
        <taxon>Pseudomonadales</taxon>
        <taxon>Pseudomonadaceae</taxon>
        <taxon>Pseudomonas</taxon>
    </lineage>
</organism>
<sequence length="618" mass="67117">MTRLLELFSEPFAKTGNIAADGFRRLLGCPAQDLLQTMLRESIQNSIDAALPGFGPSLSIRFRTLTSQQCTALREVVLADLPQGDHTRNEIATSIGTVGLKVLEICDFRSIGLSGPTSGDVASDGREALNFVNFLRNVGVARDTYHGGGTYGYGKTSLYAMSACSTILVDSQTTCEGKPVRRFMGCHLGSAFDADTADNKRRRFTGRHWWGISDGDGGIDPLTGSHAAELAASLGMPERDLNNTGTSILILDPYIEEGEDVRSINHYIQETILWNFWPRLTASTPEDKKLTIRVEIEEHEVALPVPDDFPPFDLFASAMKAYRDNADDVQIIRSERPKKDLGKLIIKRGLCADRLGSALDDNSGIPEQTCHIALMRPVELVVKYIEGTPFADTRFEWAGVFICSDEDEVESAFAMSEPPAHDDWIPDNLPDRNAKTFVRGALKRIEQAASTFAAPVMSVASSSKERGPSLAGTASRLGRLLDSVSGKGPGRSKPVPRSPHVKHELAISPTRFIRLEIDDKNRRCAIFEADLQNDGANAMLEISAESHLVADGVVADGEDLPAGFETRVIGMSFDGVDEVTLGPTIKVGTESGTISISVLSPPEAAIGVRLRFLNEGRA</sequence>
<accession>A0A1H2BY24</accession>
<feature type="region of interest" description="Disordered" evidence="1">
    <location>
        <begin position="481"/>
        <end position="500"/>
    </location>
</feature>
<dbReference type="EMBL" id="VZPO01000003">
    <property type="protein sequence ID" value="KAB0506058.1"/>
    <property type="molecule type" value="Genomic_DNA"/>
</dbReference>
<keyword evidence="4" id="KW-1185">Reference proteome</keyword>
<dbReference type="EMBL" id="LT629746">
    <property type="protein sequence ID" value="SDT63111.1"/>
    <property type="molecule type" value="Genomic_DNA"/>
</dbReference>
<proteinExistence type="predicted"/>
<name>A0A1H2BY24_9PSED</name>
<dbReference type="Proteomes" id="UP000182814">
    <property type="component" value="Chromosome I"/>
</dbReference>
<evidence type="ECO:0000313" key="3">
    <source>
        <dbReference type="EMBL" id="SDT63111.1"/>
    </source>
</evidence>